<reference evidence="1" key="1">
    <citation type="journal article" date="2023" name="Genome Biol. Evol.">
        <title>Long-read-based Genome Assembly of Drosophila gunungcola Reveals Fewer Chemosensory Genes in Flower-breeding Species.</title>
        <authorList>
            <person name="Negi A."/>
            <person name="Liao B.Y."/>
            <person name="Yeh S.D."/>
        </authorList>
    </citation>
    <scope>NUCLEOTIDE SEQUENCE</scope>
    <source>
        <strain evidence="1">Sukarami</strain>
    </source>
</reference>
<keyword evidence="2" id="KW-1185">Reference proteome</keyword>
<gene>
    <name evidence="1" type="ORF">M5D96_002332</name>
</gene>
<dbReference type="AlphaFoldDB" id="A0A9Q0BVJ4"/>
<sequence length="90" mass="10125">MIDGLAKICYKVISIEPEKSFIQVRRTAPAQWDSIEQNLPDTECDTRKPRIPAHIPPSEEVTAGQWESRWLSNCISVASLATRPTNLTCN</sequence>
<protein>
    <submittedName>
        <fullName evidence="1">Uncharacterized protein</fullName>
    </submittedName>
</protein>
<evidence type="ECO:0000313" key="1">
    <source>
        <dbReference type="EMBL" id="KAI8046132.1"/>
    </source>
</evidence>
<evidence type="ECO:0000313" key="2">
    <source>
        <dbReference type="Proteomes" id="UP001059596"/>
    </source>
</evidence>
<dbReference type="Proteomes" id="UP001059596">
    <property type="component" value="Chromosome 3R"/>
</dbReference>
<organism evidence="1 2">
    <name type="scientific">Drosophila gunungcola</name>
    <name type="common">fruit fly</name>
    <dbReference type="NCBI Taxonomy" id="103775"/>
    <lineage>
        <taxon>Eukaryota</taxon>
        <taxon>Metazoa</taxon>
        <taxon>Ecdysozoa</taxon>
        <taxon>Arthropoda</taxon>
        <taxon>Hexapoda</taxon>
        <taxon>Insecta</taxon>
        <taxon>Pterygota</taxon>
        <taxon>Neoptera</taxon>
        <taxon>Endopterygota</taxon>
        <taxon>Diptera</taxon>
        <taxon>Brachycera</taxon>
        <taxon>Muscomorpha</taxon>
        <taxon>Ephydroidea</taxon>
        <taxon>Drosophilidae</taxon>
        <taxon>Drosophila</taxon>
        <taxon>Sophophora</taxon>
    </lineage>
</organism>
<accession>A0A9Q0BVJ4</accession>
<comment type="caution">
    <text evidence="1">The sequence shown here is derived from an EMBL/GenBank/DDBJ whole genome shotgun (WGS) entry which is preliminary data.</text>
</comment>
<name>A0A9Q0BVJ4_9MUSC</name>
<dbReference type="EMBL" id="JAMKOV010000001">
    <property type="protein sequence ID" value="KAI8046132.1"/>
    <property type="molecule type" value="Genomic_DNA"/>
</dbReference>
<proteinExistence type="predicted"/>